<dbReference type="KEGG" id="sarm:DVA86_20580"/>
<name>A0A345XSS4_9ACTN</name>
<accession>A0A345XSS4</accession>
<feature type="region of interest" description="Disordered" evidence="1">
    <location>
        <begin position="1"/>
        <end position="23"/>
    </location>
</feature>
<reference evidence="2 3" key="1">
    <citation type="submission" date="2018-07" db="EMBL/GenBank/DDBJ databases">
        <title>Draft genome of the type strain Streptomyces armeniacus ATCC 15676.</title>
        <authorList>
            <person name="Labana P."/>
            <person name="Gosse J.T."/>
            <person name="Boddy C.N."/>
        </authorList>
    </citation>
    <scope>NUCLEOTIDE SEQUENCE [LARGE SCALE GENOMIC DNA]</scope>
    <source>
        <strain evidence="2 3">ATCC 15676</strain>
    </source>
</reference>
<dbReference type="RefSeq" id="WP_208880303.1">
    <property type="nucleotide sequence ID" value="NZ_CP031320.1"/>
</dbReference>
<evidence type="ECO:0000313" key="2">
    <source>
        <dbReference type="EMBL" id="AXK34690.1"/>
    </source>
</evidence>
<evidence type="ECO:0000256" key="1">
    <source>
        <dbReference type="SAM" id="MobiDB-lite"/>
    </source>
</evidence>
<proteinExistence type="predicted"/>
<dbReference type="Proteomes" id="UP000254425">
    <property type="component" value="Chromosome"/>
</dbReference>
<evidence type="ECO:0000313" key="3">
    <source>
        <dbReference type="Proteomes" id="UP000254425"/>
    </source>
</evidence>
<dbReference type="EMBL" id="CP031320">
    <property type="protein sequence ID" value="AXK34690.1"/>
    <property type="molecule type" value="Genomic_DNA"/>
</dbReference>
<protein>
    <submittedName>
        <fullName evidence="2">Uncharacterized protein</fullName>
    </submittedName>
</protein>
<organism evidence="2 3">
    <name type="scientific">Streptomyces armeniacus</name>
    <dbReference type="NCBI Taxonomy" id="83291"/>
    <lineage>
        <taxon>Bacteria</taxon>
        <taxon>Bacillati</taxon>
        <taxon>Actinomycetota</taxon>
        <taxon>Actinomycetes</taxon>
        <taxon>Kitasatosporales</taxon>
        <taxon>Streptomycetaceae</taxon>
        <taxon>Streptomyces</taxon>
    </lineage>
</organism>
<gene>
    <name evidence="2" type="ORF">DVA86_20580</name>
</gene>
<sequence length="85" mass="9477">MTTRTTQHPGTETSNINNSLSGQDREYHFVLTVRREDGGASTRSGVLAVPRGTRRNDTLVCLVKAHFPDQDNTVVLFFSLEENTL</sequence>
<keyword evidence="3" id="KW-1185">Reference proteome</keyword>
<dbReference type="AlphaFoldDB" id="A0A345XSS4"/>
<feature type="compositionally biased region" description="Polar residues" evidence="1">
    <location>
        <begin position="1"/>
        <end position="22"/>
    </location>
</feature>